<keyword evidence="1" id="KW-0812">Transmembrane</keyword>
<dbReference type="Proteomes" id="UP000245474">
    <property type="component" value="Unassembled WGS sequence"/>
</dbReference>
<name>A0A2U2N035_9GAMM</name>
<dbReference type="RefSeq" id="WP_109679048.1">
    <property type="nucleotide sequence ID" value="NZ_CP086615.1"/>
</dbReference>
<reference evidence="2 3" key="1">
    <citation type="submission" date="2018-05" db="EMBL/GenBank/DDBJ databases">
        <title>Spiribacter halobius sp. nov., a moderately halophilic bacterium isolated from marine solar saltern.</title>
        <authorList>
            <person name="Zheng W.-S."/>
            <person name="Lu D.-C."/>
            <person name="Du Z.-J."/>
        </authorList>
    </citation>
    <scope>NUCLEOTIDE SEQUENCE [LARGE SCALE GENOMIC DNA]</scope>
    <source>
        <strain evidence="2 3">E85</strain>
    </source>
</reference>
<dbReference type="OrthoDB" id="5796960at2"/>
<keyword evidence="1" id="KW-0472">Membrane</keyword>
<feature type="transmembrane region" description="Helical" evidence="1">
    <location>
        <begin position="7"/>
        <end position="28"/>
    </location>
</feature>
<dbReference type="EMBL" id="QFFI01000018">
    <property type="protein sequence ID" value="PWG62490.1"/>
    <property type="molecule type" value="Genomic_DNA"/>
</dbReference>
<keyword evidence="1" id="KW-1133">Transmembrane helix</keyword>
<gene>
    <name evidence="2" type="ORF">DEM34_11950</name>
</gene>
<accession>A0A2U2N035</accession>
<organism evidence="2 3">
    <name type="scientific">Sediminicurvatus halobius</name>
    <dbReference type="NCBI Taxonomy" id="2182432"/>
    <lineage>
        <taxon>Bacteria</taxon>
        <taxon>Pseudomonadati</taxon>
        <taxon>Pseudomonadota</taxon>
        <taxon>Gammaproteobacteria</taxon>
        <taxon>Chromatiales</taxon>
        <taxon>Ectothiorhodospiraceae</taxon>
        <taxon>Sediminicurvatus</taxon>
    </lineage>
</organism>
<evidence type="ECO:0000256" key="1">
    <source>
        <dbReference type="SAM" id="Phobius"/>
    </source>
</evidence>
<feature type="transmembrane region" description="Helical" evidence="1">
    <location>
        <begin position="48"/>
        <end position="71"/>
    </location>
</feature>
<evidence type="ECO:0000313" key="3">
    <source>
        <dbReference type="Proteomes" id="UP000245474"/>
    </source>
</evidence>
<sequence length="78" mass="8529">MDPMIRTLRIVGWVFLAIAVNVVAWGVGTLWLEAGPAGIQALLDPANAVVWITTLLTFAPAVASFYAAYLLKRREQDD</sequence>
<proteinExistence type="predicted"/>
<comment type="caution">
    <text evidence="2">The sequence shown here is derived from an EMBL/GenBank/DDBJ whole genome shotgun (WGS) entry which is preliminary data.</text>
</comment>
<dbReference type="AlphaFoldDB" id="A0A2U2N035"/>
<protein>
    <submittedName>
        <fullName evidence="2">Uncharacterized protein</fullName>
    </submittedName>
</protein>
<evidence type="ECO:0000313" key="2">
    <source>
        <dbReference type="EMBL" id="PWG62490.1"/>
    </source>
</evidence>
<keyword evidence="3" id="KW-1185">Reference proteome</keyword>